<dbReference type="PATRIC" id="fig|1886670.3.peg.2867"/>
<dbReference type="Proteomes" id="UP000094578">
    <property type="component" value="Unassembled WGS sequence"/>
</dbReference>
<dbReference type="SUPFAM" id="SSF53850">
    <property type="entry name" value="Periplasmic binding protein-like II"/>
    <property type="match status" value="1"/>
</dbReference>
<evidence type="ECO:0000259" key="3">
    <source>
        <dbReference type="Pfam" id="PF12793"/>
    </source>
</evidence>
<sequence>MKHQEHYITILLSLDDPDLHSTHTLTIDHLASLLHCTTRNVKWIIRKLQEEGYIHWQSGRGRGHHSTLTILHSLEHVLSVYFEQLLTQGKLQEAAQWLQHPQLPHTYVQRLQYRLEQQFGLHIEHHGSQTLDVLRINQSRILESLDPAFVFTAFESHLIGQICSLLITYQAESQTFIPQLAHYWESDDTDQCWTFYLRKGVRFHHGRILTAEDVKYTWERLRDLDSPAFWQFTHVHSVVIHNDYTISFYLHRSDPFFLNYISSLCMSILPHDHDMADRGRQLVGTGAFRLTASSENHIVLDAFDTYFEGRSLLDRVDIYFVAADYQADRRYQLFRQNKATDYTDPAQVNYKVIGCNFIMFNFCKEGIQHDSTFRQVIHMLLDRPLLTEQCSEYWLKPAYSLFPWKSKQTHAPTYSLEQARQHLQQTDYQGQPLKLNYLNRAENHAVCKWLQDRARSIGLILTLCPRDSFASKAVMQEADLFMGQEMLEENIVWGLLNFFSNRSTYVRQLLNPAQLKELDQLLVPFVAAPLPDYSQHVEKIEQFLHTSFLFIPVYHSNQKLLFDPSFQGLYPDAFGWINLSKLWIKPTLSPKD</sequence>
<reference evidence="4 5" key="1">
    <citation type="submission" date="2016-08" db="EMBL/GenBank/DDBJ databases">
        <title>Genome sequencing of Paenibacillus sp. TI45-13ar, isolated from Korean traditional nuruk.</title>
        <authorList>
            <person name="Kim S.-J."/>
        </authorList>
    </citation>
    <scope>NUCLEOTIDE SEQUENCE [LARGE SCALE GENOMIC DNA]</scope>
    <source>
        <strain evidence="4 5">TI45-13ar</strain>
    </source>
</reference>
<feature type="domain" description="Solute-binding protein family 5" evidence="2">
    <location>
        <begin position="176"/>
        <end position="477"/>
    </location>
</feature>
<accession>A0A1E3L3Q1</accession>
<organism evidence="4 5">
    <name type="scientific">Paenibacillus nuruki</name>
    <dbReference type="NCBI Taxonomy" id="1886670"/>
    <lineage>
        <taxon>Bacteria</taxon>
        <taxon>Bacillati</taxon>
        <taxon>Bacillota</taxon>
        <taxon>Bacilli</taxon>
        <taxon>Bacillales</taxon>
        <taxon>Paenibacillaceae</taxon>
        <taxon>Paenibacillus</taxon>
    </lineage>
</organism>
<dbReference type="Gene3D" id="3.40.190.10">
    <property type="entry name" value="Periplasmic binding protein-like II"/>
    <property type="match status" value="1"/>
</dbReference>
<evidence type="ECO:0000256" key="1">
    <source>
        <dbReference type="ARBA" id="ARBA00023125"/>
    </source>
</evidence>
<dbReference type="AlphaFoldDB" id="A0A1E3L3Q1"/>
<dbReference type="GO" id="GO:0015833">
    <property type="term" value="P:peptide transport"/>
    <property type="evidence" value="ECO:0007669"/>
    <property type="project" value="TreeGrafter"/>
</dbReference>
<evidence type="ECO:0000259" key="2">
    <source>
        <dbReference type="Pfam" id="PF00496"/>
    </source>
</evidence>
<dbReference type="PANTHER" id="PTHR30290">
    <property type="entry name" value="PERIPLASMIC BINDING COMPONENT OF ABC TRANSPORTER"/>
    <property type="match status" value="1"/>
</dbReference>
<proteinExistence type="predicted"/>
<dbReference type="RefSeq" id="WP_069328224.1">
    <property type="nucleotide sequence ID" value="NZ_MDER01000046.1"/>
</dbReference>
<dbReference type="Gene3D" id="3.10.105.10">
    <property type="entry name" value="Dipeptide-binding Protein, Domain 3"/>
    <property type="match status" value="1"/>
</dbReference>
<dbReference type="InterPro" id="IPR039424">
    <property type="entry name" value="SBP_5"/>
</dbReference>
<feature type="domain" description="Transcriptional regulator SgrR N-terminal HTH" evidence="3">
    <location>
        <begin position="20"/>
        <end position="118"/>
    </location>
</feature>
<keyword evidence="5" id="KW-1185">Reference proteome</keyword>
<name>A0A1E3L3Q1_9BACL</name>
<dbReference type="InterPro" id="IPR000914">
    <property type="entry name" value="SBP_5_dom"/>
</dbReference>
<dbReference type="PANTHER" id="PTHR30290:SF72">
    <property type="entry name" value="HTH-TYPE TRANSCRIPTIONAL REGULATOR SGRR"/>
    <property type="match status" value="1"/>
</dbReference>
<dbReference type="InterPro" id="IPR025370">
    <property type="entry name" value="SgrR_HTH_N"/>
</dbReference>
<evidence type="ECO:0000313" key="5">
    <source>
        <dbReference type="Proteomes" id="UP000094578"/>
    </source>
</evidence>
<evidence type="ECO:0000313" key="4">
    <source>
        <dbReference type="EMBL" id="ODP27795.1"/>
    </source>
</evidence>
<dbReference type="EMBL" id="MDER01000046">
    <property type="protein sequence ID" value="ODP27795.1"/>
    <property type="molecule type" value="Genomic_DNA"/>
</dbReference>
<comment type="caution">
    <text evidence="4">The sequence shown here is derived from an EMBL/GenBank/DDBJ whole genome shotgun (WGS) entry which is preliminary data.</text>
</comment>
<gene>
    <name evidence="4" type="ORF">PTI45_02818</name>
</gene>
<dbReference type="GO" id="GO:1904680">
    <property type="term" value="F:peptide transmembrane transporter activity"/>
    <property type="evidence" value="ECO:0007669"/>
    <property type="project" value="TreeGrafter"/>
</dbReference>
<dbReference type="Pfam" id="PF12793">
    <property type="entry name" value="SgrR_N"/>
    <property type="match status" value="1"/>
</dbReference>
<keyword evidence="1" id="KW-0238">DNA-binding</keyword>
<dbReference type="STRING" id="1886670.PTI45_02818"/>
<dbReference type="GO" id="GO:0003677">
    <property type="term" value="F:DNA binding"/>
    <property type="evidence" value="ECO:0007669"/>
    <property type="project" value="UniProtKB-KW"/>
</dbReference>
<dbReference type="Pfam" id="PF00496">
    <property type="entry name" value="SBP_bac_5"/>
    <property type="match status" value="1"/>
</dbReference>
<protein>
    <submittedName>
        <fullName evidence="4">HTH-type transcriptional regulator SgrR</fullName>
    </submittedName>
</protein>